<evidence type="ECO:0000313" key="6">
    <source>
        <dbReference type="EMBL" id="UEL47090.1"/>
    </source>
</evidence>
<dbReference type="Pfam" id="PF01418">
    <property type="entry name" value="HTH_6"/>
    <property type="match status" value="1"/>
</dbReference>
<dbReference type="Pfam" id="PF01380">
    <property type="entry name" value="SIS"/>
    <property type="match status" value="1"/>
</dbReference>
<sequence>MKLEELINKYYDQLNDNDFHIWNYISNNKKECEKLAIDQLAFKCNVSRTTILRFAQKLSLKGYSELKLYLKLENKKPKENMGQTEMVCATYNKVIESIKNKDCTEIFEKFDSAKNIYIYGVGMVQSSIKKELKRIFMTAGKILYDLNGYQESDISLNLANSEDLFIIISVSGENKFLIDFASQLQVRNIPILSITKLKENTLSQMSDYNLYISSVTFLETINEMSYESVTSYFILIEILFLKYIEYKNGKEE</sequence>
<dbReference type="InterPro" id="IPR009057">
    <property type="entry name" value="Homeodomain-like_sf"/>
</dbReference>
<dbReference type="PROSITE" id="PS51071">
    <property type="entry name" value="HTH_RPIR"/>
    <property type="match status" value="1"/>
</dbReference>
<reference evidence="6 7" key="1">
    <citation type="journal article" date="2023" name="Int. J. Syst. Evol. Microbiol.">
        <title>Terrisporobacter hibernicus sp. nov., isolated from bovine faeces in Northern Ireland.</title>
        <authorList>
            <person name="Mitchell M."/>
            <person name="Nguyen S.V."/>
            <person name="Connor M."/>
            <person name="Fairley D.J."/>
            <person name="Donoghue O."/>
            <person name="Marshall H."/>
            <person name="Koolman L."/>
            <person name="McMullan G."/>
            <person name="Schaffer K.E."/>
            <person name="McGrath J.W."/>
            <person name="Fanning S."/>
        </authorList>
    </citation>
    <scope>NUCLEOTIDE SEQUENCE [LARGE SCALE GENOMIC DNA]</scope>
    <source>
        <strain evidence="6 7">MCA3</strain>
    </source>
</reference>
<dbReference type="GO" id="GO:0097367">
    <property type="term" value="F:carbohydrate derivative binding"/>
    <property type="evidence" value="ECO:0007669"/>
    <property type="project" value="InterPro"/>
</dbReference>
<dbReference type="InterPro" id="IPR001347">
    <property type="entry name" value="SIS_dom"/>
</dbReference>
<dbReference type="GO" id="GO:1901135">
    <property type="term" value="P:carbohydrate derivative metabolic process"/>
    <property type="evidence" value="ECO:0007669"/>
    <property type="project" value="InterPro"/>
</dbReference>
<evidence type="ECO:0000259" key="5">
    <source>
        <dbReference type="PROSITE" id="PS51464"/>
    </source>
</evidence>
<gene>
    <name evidence="6" type="ORF">JW646_15850</name>
</gene>
<dbReference type="CDD" id="cd05013">
    <property type="entry name" value="SIS_RpiR"/>
    <property type="match status" value="1"/>
</dbReference>
<dbReference type="InterPro" id="IPR000281">
    <property type="entry name" value="HTH_RpiR"/>
</dbReference>
<dbReference type="InterPro" id="IPR035472">
    <property type="entry name" value="RpiR-like_SIS"/>
</dbReference>
<evidence type="ECO:0000313" key="7">
    <source>
        <dbReference type="Proteomes" id="UP001198983"/>
    </source>
</evidence>
<dbReference type="PANTHER" id="PTHR30514:SF1">
    <property type="entry name" value="HTH-TYPE TRANSCRIPTIONAL REGULATOR HEXR-RELATED"/>
    <property type="match status" value="1"/>
</dbReference>
<keyword evidence="2" id="KW-0238">DNA-binding</keyword>
<evidence type="ECO:0000256" key="3">
    <source>
        <dbReference type="ARBA" id="ARBA00023163"/>
    </source>
</evidence>
<feature type="domain" description="SIS" evidence="5">
    <location>
        <begin position="106"/>
        <end position="249"/>
    </location>
</feature>
<dbReference type="EMBL" id="CP081135">
    <property type="protein sequence ID" value="UEL47090.1"/>
    <property type="molecule type" value="Genomic_DNA"/>
</dbReference>
<feature type="domain" description="HTH rpiR-type" evidence="4">
    <location>
        <begin position="1"/>
        <end position="77"/>
    </location>
</feature>
<dbReference type="RefSeq" id="WP_074915820.1">
    <property type="nucleotide sequence ID" value="NZ_CP081135.1"/>
</dbReference>
<keyword evidence="3" id="KW-0804">Transcription</keyword>
<dbReference type="InterPro" id="IPR046348">
    <property type="entry name" value="SIS_dom_sf"/>
</dbReference>
<dbReference type="SUPFAM" id="SSF46689">
    <property type="entry name" value="Homeodomain-like"/>
    <property type="match status" value="1"/>
</dbReference>
<dbReference type="PANTHER" id="PTHR30514">
    <property type="entry name" value="GLUCOKINASE"/>
    <property type="match status" value="1"/>
</dbReference>
<dbReference type="Proteomes" id="UP001198983">
    <property type="component" value="Chromosome"/>
</dbReference>
<dbReference type="KEGG" id="tem:JW646_15850"/>
<evidence type="ECO:0000259" key="4">
    <source>
        <dbReference type="PROSITE" id="PS51071"/>
    </source>
</evidence>
<evidence type="ECO:0000256" key="2">
    <source>
        <dbReference type="ARBA" id="ARBA00023125"/>
    </source>
</evidence>
<dbReference type="InterPro" id="IPR047640">
    <property type="entry name" value="RpiR-like"/>
</dbReference>
<keyword evidence="1" id="KW-0805">Transcription regulation</keyword>
<dbReference type="GO" id="GO:0003700">
    <property type="term" value="F:DNA-binding transcription factor activity"/>
    <property type="evidence" value="ECO:0007669"/>
    <property type="project" value="InterPro"/>
</dbReference>
<protein>
    <submittedName>
        <fullName evidence="6">MurR/RpiR family transcriptional regulator</fullName>
    </submittedName>
</protein>
<dbReference type="PROSITE" id="PS51464">
    <property type="entry name" value="SIS"/>
    <property type="match status" value="1"/>
</dbReference>
<organism evidence="6 7">
    <name type="scientific">Terrisporobacter hibernicus</name>
    <dbReference type="NCBI Taxonomy" id="2813371"/>
    <lineage>
        <taxon>Bacteria</taxon>
        <taxon>Bacillati</taxon>
        <taxon>Bacillota</taxon>
        <taxon>Clostridia</taxon>
        <taxon>Peptostreptococcales</taxon>
        <taxon>Peptostreptococcaceae</taxon>
        <taxon>Terrisporobacter</taxon>
    </lineage>
</organism>
<keyword evidence="7" id="KW-1185">Reference proteome</keyword>
<proteinExistence type="predicted"/>
<dbReference type="SUPFAM" id="SSF53697">
    <property type="entry name" value="SIS domain"/>
    <property type="match status" value="1"/>
</dbReference>
<dbReference type="Gene3D" id="3.40.50.10490">
    <property type="entry name" value="Glucose-6-phosphate isomerase like protein, domain 1"/>
    <property type="match status" value="1"/>
</dbReference>
<dbReference type="GO" id="GO:0003677">
    <property type="term" value="F:DNA binding"/>
    <property type="evidence" value="ECO:0007669"/>
    <property type="project" value="UniProtKB-KW"/>
</dbReference>
<dbReference type="AlphaFoldDB" id="A0AAX2ZFC2"/>
<dbReference type="Gene3D" id="1.10.10.10">
    <property type="entry name" value="Winged helix-like DNA-binding domain superfamily/Winged helix DNA-binding domain"/>
    <property type="match status" value="1"/>
</dbReference>
<dbReference type="InterPro" id="IPR036388">
    <property type="entry name" value="WH-like_DNA-bd_sf"/>
</dbReference>
<evidence type="ECO:0000256" key="1">
    <source>
        <dbReference type="ARBA" id="ARBA00023015"/>
    </source>
</evidence>
<accession>A0AAX2ZFC2</accession>
<name>A0AAX2ZFC2_9FIRM</name>